<keyword evidence="2" id="KW-1185">Reference proteome</keyword>
<dbReference type="Proteomes" id="UP000070442">
    <property type="component" value="Unassembled WGS sequence"/>
</dbReference>
<dbReference type="AlphaFoldDB" id="A0A134ABL0"/>
<dbReference type="OrthoDB" id="1701644at2"/>
<gene>
    <name evidence="1" type="ORF">HMPREF1863_01829</name>
</gene>
<comment type="caution">
    <text evidence="1">The sequence shown here is derived from an EMBL/GenBank/DDBJ whole genome shotgun (WGS) entry which is preliminary data.</text>
</comment>
<evidence type="ECO:0000313" key="1">
    <source>
        <dbReference type="EMBL" id="KXB64910.1"/>
    </source>
</evidence>
<sequence>MPIKEIQEVKDANNKLICKIEAETGILQNIYKKQEIKVRLEVGQSIELARGGCITLVKRIDKTEYDIKSYKKSA</sequence>
<evidence type="ECO:0000313" key="2">
    <source>
        <dbReference type="Proteomes" id="UP000070442"/>
    </source>
</evidence>
<dbReference type="PATRIC" id="fig|755172.3.peg.1785"/>
<protein>
    <submittedName>
        <fullName evidence="1">Uncharacterized protein</fullName>
    </submittedName>
</protein>
<reference evidence="2" key="1">
    <citation type="submission" date="2016-01" db="EMBL/GenBank/DDBJ databases">
        <authorList>
            <person name="Mitreva M."/>
            <person name="Pepin K.H."/>
            <person name="Mihindukulasuriya K.A."/>
            <person name="Fulton R."/>
            <person name="Fronick C."/>
            <person name="O'Laughlin M."/>
            <person name="Miner T."/>
            <person name="Herter B."/>
            <person name="Rosa B.A."/>
            <person name="Cordes M."/>
            <person name="Tomlinson C."/>
            <person name="Wollam A."/>
            <person name="Palsikar V.B."/>
            <person name="Mardis E.R."/>
            <person name="Wilson R.K."/>
        </authorList>
    </citation>
    <scope>NUCLEOTIDE SEQUENCE [LARGE SCALE GENOMIC DNA]</scope>
    <source>
        <strain evidence="2">DNF00729</strain>
    </source>
</reference>
<dbReference type="EMBL" id="LSDG01000046">
    <property type="protein sequence ID" value="KXB64910.1"/>
    <property type="molecule type" value="Genomic_DNA"/>
</dbReference>
<dbReference type="STRING" id="755172.HMPREF1863_01829"/>
<accession>A0A134ABL0</accession>
<organism evidence="1 2">
    <name type="scientific">Aedoeadaptatus coxii</name>
    <dbReference type="NCBI Taxonomy" id="755172"/>
    <lineage>
        <taxon>Bacteria</taxon>
        <taxon>Bacillati</taxon>
        <taxon>Bacillota</taxon>
        <taxon>Tissierellia</taxon>
        <taxon>Tissierellales</taxon>
        <taxon>Peptoniphilaceae</taxon>
        <taxon>Aedoeadaptatus</taxon>
    </lineage>
</organism>
<proteinExistence type="predicted"/>
<dbReference type="RefSeq" id="WP_019117877.1">
    <property type="nucleotide sequence ID" value="NZ_KQ960183.1"/>
</dbReference>
<name>A0A134ABL0_9FIRM</name>